<proteinExistence type="inferred from homology"/>
<evidence type="ECO:0000256" key="8">
    <source>
        <dbReference type="RuleBase" id="RU363032"/>
    </source>
</evidence>
<sequence length="323" mass="35327">MTATATHAPPDPAVSGLVPSGQAPTGHTRTTKPGGGAVRARRWRRLAPYLQAAPLTVTLVLFLLIPILTILVVSFWDYDSVRVIPDFVLTNYTELLTSPVTWKTYLNTLKFAGLTWAITLVIGFTVAYFLAFHVQSTVWQMVLFLVCTIPFWTSNIIRMISWIPFLGRNGLLNSTLIAAGVIDQPLEFLLFSDFSVVLAYVHLNALFMVVPIFNSMMRIDRALVEAARDAGAKGWQVVWNVILPLSKPGIAIGSIFVVTLVMGDFITVRLMSGGQSASIGLMIANEISLLQYPAAAANAVILLAVVLLMVAAMLRVVDIRKEL</sequence>
<dbReference type="PANTHER" id="PTHR42929">
    <property type="entry name" value="INNER MEMBRANE ABC TRANSPORTER PERMEASE PROTEIN YDCU-RELATED-RELATED"/>
    <property type="match status" value="1"/>
</dbReference>
<dbReference type="InterPro" id="IPR000515">
    <property type="entry name" value="MetI-like"/>
</dbReference>
<feature type="domain" description="ABC transmembrane type-1" evidence="10">
    <location>
        <begin position="105"/>
        <end position="313"/>
    </location>
</feature>
<dbReference type="OrthoDB" id="7915284at2"/>
<comment type="similarity">
    <text evidence="2">Belongs to the binding-protein-dependent transport system permease family. CysTW subfamily.</text>
</comment>
<evidence type="ECO:0000256" key="4">
    <source>
        <dbReference type="ARBA" id="ARBA00022475"/>
    </source>
</evidence>
<comment type="subcellular location">
    <subcellularLocation>
        <location evidence="1 8">Cell membrane</location>
        <topology evidence="1 8">Multi-pass membrane protein</topology>
    </subcellularLocation>
</comment>
<evidence type="ECO:0000256" key="2">
    <source>
        <dbReference type="ARBA" id="ARBA00007069"/>
    </source>
</evidence>
<feature type="transmembrane region" description="Helical" evidence="8">
    <location>
        <begin position="292"/>
        <end position="317"/>
    </location>
</feature>
<gene>
    <name evidence="11" type="ORF">EJ903_25005</name>
</gene>
<name>A0A3S0KUE7_9PROT</name>
<organism evidence="11 12">
    <name type="scientific">Azospirillum griseum</name>
    <dbReference type="NCBI Taxonomy" id="2496639"/>
    <lineage>
        <taxon>Bacteria</taxon>
        <taxon>Pseudomonadati</taxon>
        <taxon>Pseudomonadota</taxon>
        <taxon>Alphaproteobacteria</taxon>
        <taxon>Rhodospirillales</taxon>
        <taxon>Azospirillaceae</taxon>
        <taxon>Azospirillum</taxon>
    </lineage>
</organism>
<feature type="transmembrane region" description="Helical" evidence="8">
    <location>
        <begin position="49"/>
        <end position="76"/>
    </location>
</feature>
<keyword evidence="3 8" id="KW-0813">Transport</keyword>
<dbReference type="GO" id="GO:0005886">
    <property type="term" value="C:plasma membrane"/>
    <property type="evidence" value="ECO:0007669"/>
    <property type="project" value="UniProtKB-SubCell"/>
</dbReference>
<dbReference type="RefSeq" id="WP_126620599.1">
    <property type="nucleotide sequence ID" value="NZ_JBHUCY010000021.1"/>
</dbReference>
<dbReference type="SUPFAM" id="SSF161098">
    <property type="entry name" value="MetI-like"/>
    <property type="match status" value="1"/>
</dbReference>
<dbReference type="Gene3D" id="1.10.3720.10">
    <property type="entry name" value="MetI-like"/>
    <property type="match status" value="1"/>
</dbReference>
<evidence type="ECO:0000256" key="1">
    <source>
        <dbReference type="ARBA" id="ARBA00004651"/>
    </source>
</evidence>
<feature type="region of interest" description="Disordered" evidence="9">
    <location>
        <begin position="1"/>
        <end position="37"/>
    </location>
</feature>
<dbReference type="PROSITE" id="PS50928">
    <property type="entry name" value="ABC_TM1"/>
    <property type="match status" value="1"/>
</dbReference>
<keyword evidence="12" id="KW-1185">Reference proteome</keyword>
<reference evidence="11 12" key="1">
    <citation type="submission" date="2018-12" db="EMBL/GenBank/DDBJ databases">
        <authorList>
            <person name="Yang Y."/>
        </authorList>
    </citation>
    <scope>NUCLEOTIDE SEQUENCE [LARGE SCALE GENOMIC DNA]</scope>
    <source>
        <strain evidence="11 12">L-25-5w-1</strain>
    </source>
</reference>
<dbReference type="InterPro" id="IPR035906">
    <property type="entry name" value="MetI-like_sf"/>
</dbReference>
<evidence type="ECO:0000256" key="7">
    <source>
        <dbReference type="ARBA" id="ARBA00023136"/>
    </source>
</evidence>
<evidence type="ECO:0000259" key="10">
    <source>
        <dbReference type="PROSITE" id="PS50928"/>
    </source>
</evidence>
<protein>
    <submittedName>
        <fullName evidence="11">ABC transporter permease</fullName>
    </submittedName>
</protein>
<dbReference type="PANTHER" id="PTHR42929:SF1">
    <property type="entry name" value="INNER MEMBRANE ABC TRANSPORTER PERMEASE PROTEIN YDCU-RELATED"/>
    <property type="match status" value="1"/>
</dbReference>
<dbReference type="CDD" id="cd06261">
    <property type="entry name" value="TM_PBP2"/>
    <property type="match status" value="1"/>
</dbReference>
<keyword evidence="4" id="KW-1003">Cell membrane</keyword>
<evidence type="ECO:0000256" key="3">
    <source>
        <dbReference type="ARBA" id="ARBA00022448"/>
    </source>
</evidence>
<comment type="caution">
    <text evidence="11">The sequence shown here is derived from an EMBL/GenBank/DDBJ whole genome shotgun (WGS) entry which is preliminary data.</text>
</comment>
<dbReference type="GO" id="GO:0055085">
    <property type="term" value="P:transmembrane transport"/>
    <property type="evidence" value="ECO:0007669"/>
    <property type="project" value="InterPro"/>
</dbReference>
<feature type="transmembrane region" description="Helical" evidence="8">
    <location>
        <begin position="111"/>
        <end position="130"/>
    </location>
</feature>
<dbReference type="Pfam" id="PF00528">
    <property type="entry name" value="BPD_transp_1"/>
    <property type="match status" value="1"/>
</dbReference>
<evidence type="ECO:0000256" key="6">
    <source>
        <dbReference type="ARBA" id="ARBA00022989"/>
    </source>
</evidence>
<evidence type="ECO:0000256" key="5">
    <source>
        <dbReference type="ARBA" id="ARBA00022692"/>
    </source>
</evidence>
<feature type="transmembrane region" description="Helical" evidence="8">
    <location>
        <begin position="142"/>
        <end position="165"/>
    </location>
</feature>
<dbReference type="EMBL" id="RXMA01000048">
    <property type="protein sequence ID" value="RTR13070.1"/>
    <property type="molecule type" value="Genomic_DNA"/>
</dbReference>
<keyword evidence="5 8" id="KW-0812">Transmembrane</keyword>
<evidence type="ECO:0000313" key="12">
    <source>
        <dbReference type="Proteomes" id="UP000277007"/>
    </source>
</evidence>
<accession>A0A3S0KUE7</accession>
<dbReference type="Proteomes" id="UP000277007">
    <property type="component" value="Unassembled WGS sequence"/>
</dbReference>
<evidence type="ECO:0000313" key="11">
    <source>
        <dbReference type="EMBL" id="RTR13070.1"/>
    </source>
</evidence>
<dbReference type="AlphaFoldDB" id="A0A3S0KUE7"/>
<evidence type="ECO:0000256" key="9">
    <source>
        <dbReference type="SAM" id="MobiDB-lite"/>
    </source>
</evidence>
<keyword evidence="6 8" id="KW-1133">Transmembrane helix</keyword>
<keyword evidence="7 8" id="KW-0472">Membrane</keyword>
<feature type="transmembrane region" description="Helical" evidence="8">
    <location>
        <begin position="194"/>
        <end position="213"/>
    </location>
</feature>